<comment type="caution">
    <text evidence="1">The sequence shown here is derived from an EMBL/GenBank/DDBJ whole genome shotgun (WGS) entry which is preliminary data.</text>
</comment>
<evidence type="ECO:0000313" key="1">
    <source>
        <dbReference type="EMBL" id="MBB5374973.1"/>
    </source>
</evidence>
<evidence type="ECO:0000313" key="2">
    <source>
        <dbReference type="Proteomes" id="UP000539473"/>
    </source>
</evidence>
<organism evidence="1 2">
    <name type="scientific">Deinococcus metalli</name>
    <dbReference type="NCBI Taxonomy" id="1141878"/>
    <lineage>
        <taxon>Bacteria</taxon>
        <taxon>Thermotogati</taxon>
        <taxon>Deinococcota</taxon>
        <taxon>Deinococci</taxon>
        <taxon>Deinococcales</taxon>
        <taxon>Deinococcaceae</taxon>
        <taxon>Deinococcus</taxon>
    </lineage>
</organism>
<dbReference type="RefSeq" id="WP_184109225.1">
    <property type="nucleotide sequence ID" value="NZ_BNAJ01000001.1"/>
</dbReference>
<name>A0A7W8NPM0_9DEIO</name>
<sequence>MSHPETLSDRRPPTQLACAARAADLSPLERHEALRNITLRRDTLVRGLAQLDALEAGHRAALTEGPA</sequence>
<accession>A0A7W8NPM0</accession>
<reference evidence="1 2" key="1">
    <citation type="submission" date="2020-08" db="EMBL/GenBank/DDBJ databases">
        <title>Genomic Encyclopedia of Type Strains, Phase IV (KMG-IV): sequencing the most valuable type-strain genomes for metagenomic binning, comparative biology and taxonomic classification.</title>
        <authorList>
            <person name="Goeker M."/>
        </authorList>
    </citation>
    <scope>NUCLEOTIDE SEQUENCE [LARGE SCALE GENOMIC DNA]</scope>
    <source>
        <strain evidence="1 2">DSM 27521</strain>
    </source>
</reference>
<dbReference type="Proteomes" id="UP000539473">
    <property type="component" value="Unassembled WGS sequence"/>
</dbReference>
<dbReference type="EMBL" id="JACHFK010000001">
    <property type="protein sequence ID" value="MBB5374973.1"/>
    <property type="molecule type" value="Genomic_DNA"/>
</dbReference>
<protein>
    <submittedName>
        <fullName evidence="1">Uncharacterized protein</fullName>
    </submittedName>
</protein>
<gene>
    <name evidence="1" type="ORF">HNQ07_000417</name>
</gene>
<dbReference type="AlphaFoldDB" id="A0A7W8NPM0"/>
<proteinExistence type="predicted"/>